<dbReference type="EMBL" id="JAUNZN010000007">
    <property type="protein sequence ID" value="KAK4818398.1"/>
    <property type="molecule type" value="Genomic_DNA"/>
</dbReference>
<accession>A0AAN7MY94</accession>
<dbReference type="Proteomes" id="UP001333110">
    <property type="component" value="Unassembled WGS sequence"/>
</dbReference>
<evidence type="ECO:0000313" key="1">
    <source>
        <dbReference type="EMBL" id="KAK4818398.1"/>
    </source>
</evidence>
<organism evidence="1 2">
    <name type="scientific">Mycteria americana</name>
    <name type="common">Wood stork</name>
    <dbReference type="NCBI Taxonomy" id="33587"/>
    <lineage>
        <taxon>Eukaryota</taxon>
        <taxon>Metazoa</taxon>
        <taxon>Chordata</taxon>
        <taxon>Craniata</taxon>
        <taxon>Vertebrata</taxon>
        <taxon>Euteleostomi</taxon>
        <taxon>Archelosauria</taxon>
        <taxon>Archosauria</taxon>
        <taxon>Dinosauria</taxon>
        <taxon>Saurischia</taxon>
        <taxon>Theropoda</taxon>
        <taxon>Coelurosauria</taxon>
        <taxon>Aves</taxon>
        <taxon>Neognathae</taxon>
        <taxon>Neoaves</taxon>
        <taxon>Aequornithes</taxon>
        <taxon>Ciconiiformes</taxon>
        <taxon>Ciconiidae</taxon>
        <taxon>Mycteria</taxon>
    </lineage>
</organism>
<sequence>MKGLEHLLHERLSKLGVFSLEKRRLGGEHLHVQKYLMGGSKKIETVSSRWYPGKGIPFKHKKNAFFSMRVVKQWNRLPGEVVESPSTEIFKIQWDTVLDSLPESEKIDFCQESNLTDLKELAKAGFTSFLVATFEVFYLYHPILLPKNVEHLNLENWLAKRIFYLSSERS</sequence>
<name>A0AAN7MY94_MYCAM</name>
<dbReference type="AlphaFoldDB" id="A0AAN7MY94"/>
<keyword evidence="2" id="KW-1185">Reference proteome</keyword>
<gene>
    <name evidence="1" type="ORF">QYF61_012319</name>
</gene>
<evidence type="ECO:0000313" key="2">
    <source>
        <dbReference type="Proteomes" id="UP001333110"/>
    </source>
</evidence>
<protein>
    <submittedName>
        <fullName evidence="1">Uncharacterized protein</fullName>
    </submittedName>
</protein>
<reference evidence="1 2" key="1">
    <citation type="journal article" date="2023" name="J. Hered.">
        <title>Chromosome-level genome of the wood stork (Mycteria americana) provides insight into avian chromosome evolution.</title>
        <authorList>
            <person name="Flamio R. Jr."/>
            <person name="Ramstad K.M."/>
        </authorList>
    </citation>
    <scope>NUCLEOTIDE SEQUENCE [LARGE SCALE GENOMIC DNA]</scope>
    <source>
        <strain evidence="1">JAX WOST 10</strain>
    </source>
</reference>
<comment type="caution">
    <text evidence="1">The sequence shown here is derived from an EMBL/GenBank/DDBJ whole genome shotgun (WGS) entry which is preliminary data.</text>
</comment>
<proteinExistence type="predicted"/>